<sequence length="60" mass="7067">EEKIQKIVMEKLKLVDMVIAKDNFPNDISGGMKKEQESQEQLLPIRKSYFMMNLLPVWTL</sequence>
<protein>
    <submittedName>
        <fullName evidence="1">Uncharacterized protein</fullName>
    </submittedName>
</protein>
<gene>
    <name evidence="1" type="ORF">LEP1GSC151_3379</name>
</gene>
<feature type="non-terminal residue" evidence="1">
    <location>
        <position position="1"/>
    </location>
</feature>
<dbReference type="EMBL" id="AFME02000247">
    <property type="protein sequence ID" value="EMG10495.1"/>
    <property type="molecule type" value="Genomic_DNA"/>
</dbReference>
<evidence type="ECO:0000313" key="2">
    <source>
        <dbReference type="Proteomes" id="UP000011776"/>
    </source>
</evidence>
<dbReference type="Proteomes" id="UP000011776">
    <property type="component" value="Unassembled WGS sequence"/>
</dbReference>
<accession>M3HCR8</accession>
<dbReference type="AlphaFoldDB" id="M3HCR8"/>
<proteinExistence type="predicted"/>
<reference evidence="1 2" key="1">
    <citation type="submission" date="2013-02" db="EMBL/GenBank/DDBJ databases">
        <authorList>
            <person name="Harkins D.M."/>
            <person name="Durkin A.S."/>
            <person name="Brinkac L.M."/>
            <person name="Haft D.H."/>
            <person name="Selengut J.D."/>
            <person name="Sanka R."/>
            <person name="DePew J."/>
            <person name="Purushe J."/>
            <person name="Tulsiani S.M."/>
            <person name="Graham G.C."/>
            <person name="Burns M.-A."/>
            <person name="Dohnt M.F."/>
            <person name="Smythe L.D."/>
            <person name="McKay D.B."/>
            <person name="Craig S.B."/>
            <person name="Vinetz J.M."/>
            <person name="Sutton G.G."/>
            <person name="Nierman W.C."/>
            <person name="Fouts D.E."/>
        </authorList>
    </citation>
    <scope>NUCLEOTIDE SEQUENCE [LARGE SCALE GENOMIC DNA]</scope>
    <source>
        <strain evidence="1 2">LT2186</strain>
    </source>
</reference>
<organism evidence="1 2">
    <name type="scientific">Leptospira interrogans serovar Grippotyphosa str. LT2186</name>
    <dbReference type="NCBI Taxonomy" id="1001599"/>
    <lineage>
        <taxon>Bacteria</taxon>
        <taxon>Pseudomonadati</taxon>
        <taxon>Spirochaetota</taxon>
        <taxon>Spirochaetia</taxon>
        <taxon>Leptospirales</taxon>
        <taxon>Leptospiraceae</taxon>
        <taxon>Leptospira</taxon>
    </lineage>
</organism>
<name>M3HCR8_LEPIR</name>
<evidence type="ECO:0000313" key="1">
    <source>
        <dbReference type="EMBL" id="EMG10495.1"/>
    </source>
</evidence>
<comment type="caution">
    <text evidence="1">The sequence shown here is derived from an EMBL/GenBank/DDBJ whole genome shotgun (WGS) entry which is preliminary data.</text>
</comment>